<name>A0A917T9D0_9ACTN</name>
<dbReference type="RefSeq" id="WP_190248908.1">
    <property type="nucleotide sequence ID" value="NZ_BMPI01000005.1"/>
</dbReference>
<dbReference type="AlphaFoldDB" id="A0A917T9D0"/>
<protein>
    <submittedName>
        <fullName evidence="1">Uncharacterized protein</fullName>
    </submittedName>
</protein>
<proteinExistence type="predicted"/>
<reference evidence="1" key="1">
    <citation type="journal article" date="2014" name="Int. J. Syst. Evol. Microbiol.">
        <title>Complete genome sequence of Corynebacterium casei LMG S-19264T (=DSM 44701T), isolated from a smear-ripened cheese.</title>
        <authorList>
            <consortium name="US DOE Joint Genome Institute (JGI-PGF)"/>
            <person name="Walter F."/>
            <person name="Albersmeier A."/>
            <person name="Kalinowski J."/>
            <person name="Ruckert C."/>
        </authorList>
    </citation>
    <scope>NUCLEOTIDE SEQUENCE</scope>
    <source>
        <strain evidence="1">JCM 19831</strain>
    </source>
</reference>
<comment type="caution">
    <text evidence="1">The sequence shown here is derived from an EMBL/GenBank/DDBJ whole genome shotgun (WGS) entry which is preliminary data.</text>
</comment>
<organism evidence="1 2">
    <name type="scientific">Dactylosporangium sucinum</name>
    <dbReference type="NCBI Taxonomy" id="1424081"/>
    <lineage>
        <taxon>Bacteria</taxon>
        <taxon>Bacillati</taxon>
        <taxon>Actinomycetota</taxon>
        <taxon>Actinomycetes</taxon>
        <taxon>Micromonosporales</taxon>
        <taxon>Micromonosporaceae</taxon>
        <taxon>Dactylosporangium</taxon>
    </lineage>
</organism>
<reference evidence="1" key="2">
    <citation type="submission" date="2020-09" db="EMBL/GenBank/DDBJ databases">
        <authorList>
            <person name="Sun Q."/>
            <person name="Ohkuma M."/>
        </authorList>
    </citation>
    <scope>NUCLEOTIDE SEQUENCE</scope>
    <source>
        <strain evidence="1">JCM 19831</strain>
    </source>
</reference>
<evidence type="ECO:0000313" key="1">
    <source>
        <dbReference type="EMBL" id="GGM14412.1"/>
    </source>
</evidence>
<sequence length="76" mass="8050">MFPFAMIVSQSALAREFPGSWAGPEGFEFSSALPHAPVVPYPEHSPRAHRTRSAIASGLRRAASAIAPAGTYSPAR</sequence>
<dbReference type="EMBL" id="BMPI01000005">
    <property type="protein sequence ID" value="GGM14412.1"/>
    <property type="molecule type" value="Genomic_DNA"/>
</dbReference>
<keyword evidence="2" id="KW-1185">Reference proteome</keyword>
<accession>A0A917T9D0</accession>
<dbReference type="Proteomes" id="UP000642070">
    <property type="component" value="Unassembled WGS sequence"/>
</dbReference>
<gene>
    <name evidence="1" type="ORF">GCM10007977_014390</name>
</gene>
<evidence type="ECO:0000313" key="2">
    <source>
        <dbReference type="Proteomes" id="UP000642070"/>
    </source>
</evidence>